<evidence type="ECO:0000313" key="1">
    <source>
        <dbReference type="EMBL" id="ACE62932.1"/>
    </source>
</evidence>
<organism evidence="1">
    <name type="scientific">unidentified</name>
    <dbReference type="NCBI Taxonomy" id="32644"/>
    <lineage>
        <taxon>unclassified sequences</taxon>
    </lineage>
</organism>
<accession>B3U2G7</accession>
<feature type="non-terminal residue" evidence="1">
    <location>
        <position position="280"/>
    </location>
</feature>
<name>B3U2G7_9ZZZZ</name>
<dbReference type="AlphaFoldDB" id="B3U2G7"/>
<dbReference type="EMBL" id="EU515241">
    <property type="protein sequence ID" value="ACE62932.1"/>
    <property type="molecule type" value="Genomic_DNA"/>
</dbReference>
<sequence length="280" mass="31925">MHQKGLEYLANTCSSINNLAKLLPGNMIQLRPTVLSRSSHLYTYSPTYPNFNCQIVARNSSSPYAVDAVLLLSSNELSIKKKLSEVPPFVSLLVDYMHKFPFDTYEYVTSNHRCTTSIGRWALRRLVIICAREYAAFTPLLNNIHFSLSTDRQIPSPPHSYILPLAVEVSVTSILRQCFNQESISANNYNKSRFVNSMLITTLTNLIVANFLSNSLESRTTVYLVHFVLVWHLQPSNVPFFRWPHLIIIACLYASFYTNSLTFLSESPYKLPINMLRSSL</sequence>
<reference evidence="1" key="1">
    <citation type="submission" date="2008-02" db="EMBL/GenBank/DDBJ databases">
        <title>Isolation and identification of the Okra leaf curl virus (OLCuV) in Egypt.</title>
        <authorList>
            <consortium name="Dalia Assil"/>
            <person name="Assil D.G."/>
            <person name="Makhoulf A.M."/>
            <person name="Hafez E.E."/>
        </authorList>
    </citation>
    <scope>NUCLEOTIDE SEQUENCE</scope>
    <source>
        <strain evidence="1">OLCuVEg</strain>
    </source>
</reference>
<protein>
    <submittedName>
        <fullName evidence="1">Uncharacterized protein</fullName>
    </submittedName>
</protein>
<proteinExistence type="predicted"/>